<feature type="signal peptide" evidence="1">
    <location>
        <begin position="1"/>
        <end position="23"/>
    </location>
</feature>
<dbReference type="CDD" id="cd11524">
    <property type="entry name" value="SYLF"/>
    <property type="match status" value="1"/>
</dbReference>
<protein>
    <recommendedName>
        <fullName evidence="2">Ysc84 actin-binding domain-containing protein</fullName>
    </recommendedName>
</protein>
<feature type="chain" id="PRO_5035307177" description="Ysc84 actin-binding domain-containing protein" evidence="1">
    <location>
        <begin position="24"/>
        <end position="185"/>
    </location>
</feature>
<gene>
    <name evidence="3" type="ORF">GCM10011312_08150</name>
</gene>
<reference evidence="3" key="1">
    <citation type="journal article" date="2014" name="Int. J. Syst. Evol. Microbiol.">
        <title>Complete genome sequence of Corynebacterium casei LMG S-19264T (=DSM 44701T), isolated from a smear-ripened cheese.</title>
        <authorList>
            <consortium name="US DOE Joint Genome Institute (JGI-PGF)"/>
            <person name="Walter F."/>
            <person name="Albersmeier A."/>
            <person name="Kalinowski J."/>
            <person name="Ruckert C."/>
        </authorList>
    </citation>
    <scope>NUCLEOTIDE SEQUENCE</scope>
    <source>
        <strain evidence="3">CGMCC 1.12924</strain>
    </source>
</reference>
<evidence type="ECO:0000259" key="2">
    <source>
        <dbReference type="Pfam" id="PF04366"/>
    </source>
</evidence>
<dbReference type="EMBL" id="BMGK01000003">
    <property type="protein sequence ID" value="GGD86481.1"/>
    <property type="molecule type" value="Genomic_DNA"/>
</dbReference>
<reference evidence="3" key="2">
    <citation type="submission" date="2020-09" db="EMBL/GenBank/DDBJ databases">
        <authorList>
            <person name="Sun Q."/>
            <person name="Zhou Y."/>
        </authorList>
    </citation>
    <scope>NUCLEOTIDE SEQUENCE</scope>
    <source>
        <strain evidence="3">CGMCC 1.12924</strain>
    </source>
</reference>
<organism evidence="3 4">
    <name type="scientific">Planktosalinus lacus</name>
    <dbReference type="NCBI Taxonomy" id="1526573"/>
    <lineage>
        <taxon>Bacteria</taxon>
        <taxon>Pseudomonadati</taxon>
        <taxon>Bacteroidota</taxon>
        <taxon>Flavobacteriia</taxon>
        <taxon>Flavobacteriales</taxon>
        <taxon>Flavobacteriaceae</taxon>
        <taxon>Planktosalinus</taxon>
    </lineage>
</organism>
<keyword evidence="1" id="KW-0732">Signal</keyword>
<dbReference type="Pfam" id="PF04366">
    <property type="entry name" value="Ysc84"/>
    <property type="match status" value="1"/>
</dbReference>
<name>A0A8J2Y9E9_9FLAO</name>
<accession>A0A8J2Y9E9</accession>
<evidence type="ECO:0000313" key="3">
    <source>
        <dbReference type="EMBL" id="GGD86481.1"/>
    </source>
</evidence>
<proteinExistence type="predicted"/>
<comment type="caution">
    <text evidence="3">The sequence shown here is derived from an EMBL/GenBank/DDBJ whole genome shotgun (WGS) entry which is preliminary data.</text>
</comment>
<feature type="domain" description="Ysc84 actin-binding" evidence="2">
    <location>
        <begin position="96"/>
        <end position="177"/>
    </location>
</feature>
<evidence type="ECO:0000313" key="4">
    <source>
        <dbReference type="Proteomes" id="UP000652231"/>
    </source>
</evidence>
<dbReference type="AlphaFoldDB" id="A0A8J2Y9E9"/>
<dbReference type="Proteomes" id="UP000652231">
    <property type="component" value="Unassembled WGS sequence"/>
</dbReference>
<keyword evidence="4" id="KW-1185">Reference proteome</keyword>
<dbReference type="InterPro" id="IPR007461">
    <property type="entry name" value="Ysc84_actin-binding"/>
</dbReference>
<evidence type="ECO:0000256" key="1">
    <source>
        <dbReference type="SAM" id="SignalP"/>
    </source>
</evidence>
<sequence length="185" mass="20060">MGIMKKTKLILVTMLFMSMIVFAQKSDKDKEIISDAETVKVEFIALDRGLESQFDNATAYVIFPNVGKGAVVVGAASGHGAVYKNGKLVGMASMKQLDVGAQIGGKAYSEVIFFNSEEAFKKLKNNELELTSQVAAIAVEEGTSMNTKFTDGLAVFVKPKAGLMAEVSVGGQKFEFRPLDRYKNK</sequence>